<dbReference type="FunFam" id="3.30.70.240:FF:000001">
    <property type="entry name" value="Elongation factor G"/>
    <property type="match status" value="1"/>
</dbReference>
<dbReference type="PROSITE" id="PS00301">
    <property type="entry name" value="G_TR_1"/>
    <property type="match status" value="1"/>
</dbReference>
<dbReference type="GO" id="GO:0005525">
    <property type="term" value="F:GTP binding"/>
    <property type="evidence" value="ECO:0007669"/>
    <property type="project" value="UniProtKB-UniRule"/>
</dbReference>
<dbReference type="InterPro" id="IPR009000">
    <property type="entry name" value="Transl_B-barrel_sf"/>
</dbReference>
<dbReference type="EMBL" id="DXHU01000004">
    <property type="protein sequence ID" value="HIV98269.1"/>
    <property type="molecule type" value="Genomic_DNA"/>
</dbReference>
<dbReference type="CDD" id="cd01886">
    <property type="entry name" value="EF-G"/>
    <property type="match status" value="1"/>
</dbReference>
<dbReference type="SMART" id="SM00889">
    <property type="entry name" value="EFG_IV"/>
    <property type="match status" value="1"/>
</dbReference>
<dbReference type="Gene3D" id="3.30.70.240">
    <property type="match status" value="1"/>
</dbReference>
<feature type="binding site" evidence="8">
    <location>
        <begin position="77"/>
        <end position="81"/>
    </location>
    <ligand>
        <name>GTP</name>
        <dbReference type="ChEBI" id="CHEBI:37565"/>
    </ligand>
</feature>
<dbReference type="CDD" id="cd04088">
    <property type="entry name" value="EFG_mtEFG_II"/>
    <property type="match status" value="1"/>
</dbReference>
<comment type="function">
    <text evidence="7 8">Catalyzes the GTP-dependent ribosomal translocation step during translation elongation. During this step, the ribosome changes from the pre-translocational (PRE) to the post-translocational (POST) state as the newly formed A-site-bound peptidyl-tRNA and P-site-bound deacylated tRNA move to the P and E sites, respectively. Catalyzes the coordinated movement of the two tRNA molecules, the mRNA and conformational changes in the ribosome.</text>
</comment>
<keyword evidence="4 8" id="KW-0251">Elongation factor</keyword>
<dbReference type="PANTHER" id="PTHR43261">
    <property type="entry name" value="TRANSLATION ELONGATION FACTOR G-RELATED"/>
    <property type="match status" value="1"/>
</dbReference>
<dbReference type="Gene3D" id="3.40.50.300">
    <property type="entry name" value="P-loop containing nucleotide triphosphate hydrolases"/>
    <property type="match status" value="1"/>
</dbReference>
<dbReference type="InterPro" id="IPR035647">
    <property type="entry name" value="EFG_III/V"/>
</dbReference>
<protein>
    <recommendedName>
        <fullName evidence="8 9">Elongation factor G</fullName>
        <shortName evidence="8">EF-G</shortName>
    </recommendedName>
</protein>
<evidence type="ECO:0000256" key="9">
    <source>
        <dbReference type="NCBIfam" id="TIGR00484"/>
    </source>
</evidence>
<dbReference type="SUPFAM" id="SSF54980">
    <property type="entry name" value="EF-G C-terminal domain-like"/>
    <property type="match status" value="2"/>
</dbReference>
<dbReference type="GO" id="GO:0003746">
    <property type="term" value="F:translation elongation factor activity"/>
    <property type="evidence" value="ECO:0007669"/>
    <property type="project" value="UniProtKB-UniRule"/>
</dbReference>
<evidence type="ECO:0000256" key="1">
    <source>
        <dbReference type="ARBA" id="ARBA00004496"/>
    </source>
</evidence>
<organism evidence="11 12">
    <name type="scientific">Candidatus Ornithospirochaeta avicola</name>
    <dbReference type="NCBI Taxonomy" id="2840896"/>
    <lineage>
        <taxon>Bacteria</taxon>
        <taxon>Pseudomonadati</taxon>
        <taxon>Spirochaetota</taxon>
        <taxon>Spirochaetia</taxon>
        <taxon>Spirochaetales</taxon>
        <taxon>Spirochaetaceae</taxon>
        <taxon>Spirochaetaceae incertae sedis</taxon>
        <taxon>Candidatus Ornithospirochaeta</taxon>
    </lineage>
</organism>
<dbReference type="CDD" id="cd03713">
    <property type="entry name" value="EFG_mtEFG_C"/>
    <property type="match status" value="1"/>
</dbReference>
<evidence type="ECO:0000256" key="3">
    <source>
        <dbReference type="ARBA" id="ARBA00022741"/>
    </source>
</evidence>
<dbReference type="SUPFAM" id="SSF50447">
    <property type="entry name" value="Translation proteins"/>
    <property type="match status" value="1"/>
</dbReference>
<dbReference type="InterPro" id="IPR031157">
    <property type="entry name" value="G_TR_CS"/>
</dbReference>
<dbReference type="Gene3D" id="2.40.30.10">
    <property type="entry name" value="Translation factors"/>
    <property type="match status" value="1"/>
</dbReference>
<dbReference type="CDD" id="cd16262">
    <property type="entry name" value="EFG_III"/>
    <property type="match status" value="1"/>
</dbReference>
<reference evidence="11" key="2">
    <citation type="submission" date="2021-04" db="EMBL/GenBank/DDBJ databases">
        <authorList>
            <person name="Gilroy R."/>
        </authorList>
    </citation>
    <scope>NUCLEOTIDE SEQUENCE</scope>
    <source>
        <strain evidence="11">Gambia11-129</strain>
    </source>
</reference>
<dbReference type="SUPFAM" id="SSF54211">
    <property type="entry name" value="Ribosomal protein S5 domain 2-like"/>
    <property type="match status" value="1"/>
</dbReference>
<dbReference type="FunFam" id="3.30.70.870:FF:000001">
    <property type="entry name" value="Elongation factor G"/>
    <property type="match status" value="1"/>
</dbReference>
<comment type="caution">
    <text evidence="11">The sequence shown here is derived from an EMBL/GenBank/DDBJ whole genome shotgun (WGS) entry which is preliminary data.</text>
</comment>
<evidence type="ECO:0000256" key="4">
    <source>
        <dbReference type="ARBA" id="ARBA00022768"/>
    </source>
</evidence>
<dbReference type="SUPFAM" id="SSF52540">
    <property type="entry name" value="P-loop containing nucleoside triphosphate hydrolases"/>
    <property type="match status" value="1"/>
</dbReference>
<dbReference type="InterPro" id="IPR000795">
    <property type="entry name" value="T_Tr_GTP-bd_dom"/>
</dbReference>
<evidence type="ECO:0000313" key="12">
    <source>
        <dbReference type="Proteomes" id="UP000823936"/>
    </source>
</evidence>
<dbReference type="InterPro" id="IPR041095">
    <property type="entry name" value="EFG_II"/>
</dbReference>
<dbReference type="NCBIfam" id="NF009381">
    <property type="entry name" value="PRK12740.1-5"/>
    <property type="match status" value="1"/>
</dbReference>
<dbReference type="HAMAP" id="MF_00054_B">
    <property type="entry name" value="EF_G_EF_2_B"/>
    <property type="match status" value="1"/>
</dbReference>
<dbReference type="PANTHER" id="PTHR43261:SF1">
    <property type="entry name" value="RIBOSOME-RELEASING FACTOR 2, MITOCHONDRIAL"/>
    <property type="match status" value="1"/>
</dbReference>
<dbReference type="FunFam" id="2.40.30.10:FF:000006">
    <property type="entry name" value="Elongation factor G"/>
    <property type="match status" value="1"/>
</dbReference>
<sequence>MNDSFIRNIGIMAHIDAGKTTTTERILYYTGENHRIGEVDNGEATMDWMKQEQERGITITSAATTCYWKDYQINIIDTPGHVDFTAEVERSLRVLDGAVAVFCAVGGVEPQSETVWRQADTYSVPRIAFINKMDRLGADFYAVLDDMKKKLGANPVALNIPVGSENSFKGVIDLIKMKFLTYSAADNGLTVTENEIPEDMLSKAEEMREELINQTASFSDEITELYFDGKEIPSTLILSTLRKCTLERSLIPVLTGSSLKNIGVQQLLDAVIALLPSPLDVPPVAAVNRKNGKEALIKHSENAMLEALIFKIQVDPQAGAMCFVRVYSGVLKKGISVYNATKDKKERINRLLRMHADRPTELSEIKAGDIGVIVGFKIAQTGDTIASEQSPYLLEKISFPKPVISVAIEPKTTADMDKLRKALETLAMEDPTFTYKDDSETGQLVISGMGELHLDVLVTRITDEMKVDARVGNPQVTYRESIKEEKSDTLEFEKVLAGKENWAKLSMRVSPQERGKGNEYRLSASTRDIPAEILEAVEMGVKGALSSGIRFGYECTDILVDVTDIQYNEMTSTSFAYTNCASLLFDKLCQSASPILMEPMMNVQVSSPSEYVGDVISSITQRSGIVESMESKANGDTVNALIPLEKMFGYTTVLRSSTQGRGSFSMEFSHYAEKV</sequence>
<dbReference type="InterPro" id="IPR020568">
    <property type="entry name" value="Ribosomal_Su5_D2-typ_SF"/>
</dbReference>
<dbReference type="GO" id="GO:0005737">
    <property type="term" value="C:cytoplasm"/>
    <property type="evidence" value="ECO:0007669"/>
    <property type="project" value="UniProtKB-SubCell"/>
</dbReference>
<dbReference type="SMART" id="SM00838">
    <property type="entry name" value="EFG_C"/>
    <property type="match status" value="1"/>
</dbReference>
<dbReference type="InterPro" id="IPR027417">
    <property type="entry name" value="P-loop_NTPase"/>
</dbReference>
<dbReference type="FunFam" id="3.40.50.300:FF:000029">
    <property type="entry name" value="Elongation factor G"/>
    <property type="match status" value="1"/>
</dbReference>
<dbReference type="Pfam" id="PF14492">
    <property type="entry name" value="EFG_III"/>
    <property type="match status" value="1"/>
</dbReference>
<comment type="similarity">
    <text evidence="2 8">Belongs to the TRAFAC class translation factor GTPase superfamily. Classic translation factor GTPase family. EF-G/EF-2 subfamily.</text>
</comment>
<dbReference type="InterPro" id="IPR005517">
    <property type="entry name" value="Transl_elong_EFG/EF2_IV"/>
</dbReference>
<evidence type="ECO:0000256" key="5">
    <source>
        <dbReference type="ARBA" id="ARBA00022917"/>
    </source>
</evidence>
<dbReference type="InterPro" id="IPR035649">
    <property type="entry name" value="EFG_V"/>
</dbReference>
<dbReference type="Pfam" id="PF00679">
    <property type="entry name" value="EFG_C"/>
    <property type="match status" value="1"/>
</dbReference>
<dbReference type="InterPro" id="IPR004540">
    <property type="entry name" value="Transl_elong_EFG/EF2"/>
</dbReference>
<feature type="binding site" evidence="8">
    <location>
        <begin position="131"/>
        <end position="134"/>
    </location>
    <ligand>
        <name>GTP</name>
        <dbReference type="ChEBI" id="CHEBI:37565"/>
    </ligand>
</feature>
<dbReference type="PROSITE" id="PS51722">
    <property type="entry name" value="G_TR_2"/>
    <property type="match status" value="1"/>
</dbReference>
<keyword evidence="6 8" id="KW-0342">GTP-binding</keyword>
<dbReference type="CDD" id="cd01680">
    <property type="entry name" value="EFG_like_IV"/>
    <property type="match status" value="1"/>
</dbReference>
<dbReference type="InterPro" id="IPR053905">
    <property type="entry name" value="EF-G-like_DII"/>
</dbReference>
<dbReference type="AlphaFoldDB" id="A0A9D1PRI7"/>
<feature type="binding site" evidence="8">
    <location>
        <begin position="13"/>
        <end position="20"/>
    </location>
    <ligand>
        <name>GTP</name>
        <dbReference type="ChEBI" id="CHEBI:37565"/>
    </ligand>
</feature>
<dbReference type="PRINTS" id="PR00315">
    <property type="entry name" value="ELONGATNFCT"/>
</dbReference>
<dbReference type="GO" id="GO:0032790">
    <property type="term" value="P:ribosome disassembly"/>
    <property type="evidence" value="ECO:0007669"/>
    <property type="project" value="TreeGrafter"/>
</dbReference>
<dbReference type="InterPro" id="IPR014721">
    <property type="entry name" value="Ribsml_uS5_D2-typ_fold_subgr"/>
</dbReference>
<evidence type="ECO:0000259" key="10">
    <source>
        <dbReference type="PROSITE" id="PS51722"/>
    </source>
</evidence>
<proteinExistence type="inferred from homology"/>
<evidence type="ECO:0000256" key="8">
    <source>
        <dbReference type="HAMAP-Rule" id="MF_00054"/>
    </source>
</evidence>
<evidence type="ECO:0000256" key="7">
    <source>
        <dbReference type="ARBA" id="ARBA00024731"/>
    </source>
</evidence>
<name>A0A9D1PRI7_9SPIO</name>
<evidence type="ECO:0000256" key="2">
    <source>
        <dbReference type="ARBA" id="ARBA00005870"/>
    </source>
</evidence>
<comment type="subcellular location">
    <subcellularLocation>
        <location evidence="1 8">Cytoplasm</location>
    </subcellularLocation>
</comment>
<keyword evidence="3 8" id="KW-0547">Nucleotide-binding</keyword>
<dbReference type="Pfam" id="PF22042">
    <property type="entry name" value="EF-G_D2"/>
    <property type="match status" value="1"/>
</dbReference>
<dbReference type="GO" id="GO:0003924">
    <property type="term" value="F:GTPase activity"/>
    <property type="evidence" value="ECO:0007669"/>
    <property type="project" value="InterPro"/>
</dbReference>
<keyword evidence="8" id="KW-0963">Cytoplasm</keyword>
<dbReference type="NCBIfam" id="TIGR00231">
    <property type="entry name" value="small_GTP"/>
    <property type="match status" value="1"/>
</dbReference>
<dbReference type="Pfam" id="PF00009">
    <property type="entry name" value="GTP_EFTU"/>
    <property type="match status" value="1"/>
</dbReference>
<dbReference type="InterPro" id="IPR009022">
    <property type="entry name" value="EFG_III"/>
</dbReference>
<dbReference type="Proteomes" id="UP000823936">
    <property type="component" value="Unassembled WGS sequence"/>
</dbReference>
<feature type="domain" description="Tr-type G" evidence="10">
    <location>
        <begin position="4"/>
        <end position="279"/>
    </location>
</feature>
<dbReference type="InterPro" id="IPR000640">
    <property type="entry name" value="EFG_V-like"/>
</dbReference>
<evidence type="ECO:0000313" key="11">
    <source>
        <dbReference type="EMBL" id="HIV98269.1"/>
    </source>
</evidence>
<gene>
    <name evidence="8 11" type="primary">fusA</name>
    <name evidence="11" type="ORF">IAB12_00610</name>
</gene>
<keyword evidence="5 8" id="KW-0648">Protein biosynthesis</keyword>
<dbReference type="Pfam" id="PF03764">
    <property type="entry name" value="EFG_IV"/>
    <property type="match status" value="1"/>
</dbReference>
<reference evidence="11" key="1">
    <citation type="journal article" date="2021" name="PeerJ">
        <title>Extensive microbial diversity within the chicken gut microbiome revealed by metagenomics and culture.</title>
        <authorList>
            <person name="Gilroy R."/>
            <person name="Ravi A."/>
            <person name="Getino M."/>
            <person name="Pursley I."/>
            <person name="Horton D.L."/>
            <person name="Alikhan N.F."/>
            <person name="Baker D."/>
            <person name="Gharbi K."/>
            <person name="Hall N."/>
            <person name="Watson M."/>
            <person name="Adriaenssens E.M."/>
            <person name="Foster-Nyarko E."/>
            <person name="Jarju S."/>
            <person name="Secka A."/>
            <person name="Antonio M."/>
            <person name="Oren A."/>
            <person name="Chaudhuri R.R."/>
            <person name="La Ragione R."/>
            <person name="Hildebrand F."/>
            <person name="Pallen M.J."/>
        </authorList>
    </citation>
    <scope>NUCLEOTIDE SEQUENCE</scope>
    <source>
        <strain evidence="11">Gambia11-129</strain>
    </source>
</reference>
<dbReference type="InterPro" id="IPR005225">
    <property type="entry name" value="Small_GTP-bd"/>
</dbReference>
<dbReference type="Gene3D" id="3.30.230.10">
    <property type="match status" value="1"/>
</dbReference>
<dbReference type="NCBIfam" id="TIGR00484">
    <property type="entry name" value="EF-G"/>
    <property type="match status" value="1"/>
</dbReference>
<evidence type="ECO:0000256" key="6">
    <source>
        <dbReference type="ARBA" id="ARBA00023134"/>
    </source>
</evidence>
<accession>A0A9D1PRI7</accession>
<dbReference type="Gene3D" id="3.30.70.870">
    <property type="entry name" value="Elongation Factor G (Translational Gtpase), domain 3"/>
    <property type="match status" value="1"/>
</dbReference>